<reference evidence="2 3" key="1">
    <citation type="submission" date="2016-06" db="EMBL/GenBank/DDBJ databases">
        <title>Living apart together: crosstalk between the core and supernumerary genomes in a fungal plant pathogen.</title>
        <authorList>
            <person name="Vanheule A."/>
            <person name="Audenaert K."/>
            <person name="Warris S."/>
            <person name="Van De Geest H."/>
            <person name="Schijlen E."/>
            <person name="Hofte M."/>
            <person name="De Saeger S."/>
            <person name="Haesaert G."/>
            <person name="Waalwijk C."/>
            <person name="Van Der Lee T."/>
        </authorList>
    </citation>
    <scope>NUCLEOTIDE SEQUENCE [LARGE SCALE GENOMIC DNA]</scope>
    <source>
        <strain evidence="2 3">2516</strain>
    </source>
</reference>
<sequence length="177" mass="20862">MLDPSQVRLHPVREDPYRWLVRPGKEYLFEKNLSDQSVGVYKELYDGINKYFEATQPPSSLLNERLDRENLDRSSETTITFTSRINELQVQKDYALQEVNLLKSQLDAEVKLRLCLEEKLQVAYDRQESLRQELQKSESRERYFRNAALDYSQEIAKVAPTLTKLTERTYFTDAGFI</sequence>
<comment type="caution">
    <text evidence="2">The sequence shown here is derived from an EMBL/GenBank/DDBJ whole genome shotgun (WGS) entry which is preliminary data.</text>
</comment>
<proteinExistence type="predicted"/>
<dbReference type="AlphaFoldDB" id="A0A1B8A6I4"/>
<dbReference type="EMBL" id="LYXU01000115">
    <property type="protein sequence ID" value="OBS16068.1"/>
    <property type="molecule type" value="Genomic_DNA"/>
</dbReference>
<keyword evidence="3" id="KW-1185">Reference proteome</keyword>
<evidence type="ECO:0000313" key="3">
    <source>
        <dbReference type="Proteomes" id="UP000091967"/>
    </source>
</evidence>
<gene>
    <name evidence="2" type="ORF">FPOA_13155</name>
</gene>
<organism evidence="2 3">
    <name type="scientific">Fusarium poae</name>
    <dbReference type="NCBI Taxonomy" id="36050"/>
    <lineage>
        <taxon>Eukaryota</taxon>
        <taxon>Fungi</taxon>
        <taxon>Dikarya</taxon>
        <taxon>Ascomycota</taxon>
        <taxon>Pezizomycotina</taxon>
        <taxon>Sordariomycetes</taxon>
        <taxon>Hypocreomycetidae</taxon>
        <taxon>Hypocreales</taxon>
        <taxon>Nectriaceae</taxon>
        <taxon>Fusarium</taxon>
    </lineage>
</organism>
<name>A0A1B8A6I4_FUSPO</name>
<evidence type="ECO:0000256" key="1">
    <source>
        <dbReference type="SAM" id="Coils"/>
    </source>
</evidence>
<keyword evidence="1" id="KW-0175">Coiled coil</keyword>
<feature type="coiled-coil region" evidence="1">
    <location>
        <begin position="85"/>
        <end position="140"/>
    </location>
</feature>
<dbReference type="Proteomes" id="UP000091967">
    <property type="component" value="Unassembled WGS sequence"/>
</dbReference>
<evidence type="ECO:0000313" key="2">
    <source>
        <dbReference type="EMBL" id="OBS16068.1"/>
    </source>
</evidence>
<dbReference type="STRING" id="36050.A0A1B8A6I4"/>
<accession>A0A1B8A6I4</accession>
<protein>
    <submittedName>
        <fullName evidence="2">Uncharacterized protein</fullName>
    </submittedName>
</protein>